<evidence type="ECO:0000313" key="2">
    <source>
        <dbReference type="Proteomes" id="UP000613075"/>
    </source>
</evidence>
<evidence type="ECO:0000313" key="1">
    <source>
        <dbReference type="EMBL" id="MBE8593883.1"/>
    </source>
</evidence>
<dbReference type="RefSeq" id="WP_193862507.1">
    <property type="nucleotide sequence ID" value="NZ_JADDUM010000222.1"/>
</dbReference>
<evidence type="ECO:0008006" key="3">
    <source>
        <dbReference type="Google" id="ProtNLM"/>
    </source>
</evidence>
<protein>
    <recommendedName>
        <fullName evidence="3">TraR/DksA family transcriptional regulator</fullName>
    </recommendedName>
</protein>
<dbReference type="Proteomes" id="UP000613075">
    <property type="component" value="Unassembled WGS sequence"/>
</dbReference>
<proteinExistence type="predicted"/>
<gene>
    <name evidence="1" type="ORF">IQK56_24855</name>
</gene>
<accession>A0ABR9SY94</accession>
<name>A0ABR9SY94_9PSED</name>
<keyword evidence="2" id="KW-1185">Reference proteome</keyword>
<reference evidence="1 2" key="1">
    <citation type="submission" date="2020-10" db="EMBL/GenBank/DDBJ databases">
        <title>The draft genomes of Cyclamen pathogen Pseudomonas sp.</title>
        <authorList>
            <person name="Fujikawa T."/>
            <person name="Sawada H."/>
        </authorList>
    </citation>
    <scope>NUCLEOTIDE SEQUENCE [LARGE SCALE GENOMIC DNA]</scope>
    <source>
        <strain evidence="1 2">MAFF 301449</strain>
    </source>
</reference>
<comment type="caution">
    <text evidence="1">The sequence shown here is derived from an EMBL/GenBank/DDBJ whole genome shotgun (WGS) entry which is preliminary data.</text>
</comment>
<organism evidence="1 2">
    <name type="scientific">Pseudomonas cyclaminis</name>
    <dbReference type="NCBI Taxonomy" id="2781239"/>
    <lineage>
        <taxon>Bacteria</taxon>
        <taxon>Pseudomonadati</taxon>
        <taxon>Pseudomonadota</taxon>
        <taxon>Gammaproteobacteria</taxon>
        <taxon>Pseudomonadales</taxon>
        <taxon>Pseudomonadaceae</taxon>
        <taxon>Pseudomonas</taxon>
    </lineage>
</organism>
<dbReference type="EMBL" id="JADDUM010000222">
    <property type="protein sequence ID" value="MBE8593883.1"/>
    <property type="molecule type" value="Genomic_DNA"/>
</dbReference>
<sequence length="112" mass="12482">MSEEIEVLKQLLDKGHLDNEDAKVSGIAKLAVDKGFDQLSALQKAVITPHLQRECEGVTDPGGYHNDCQVVLEGKELATALEQEAYYGAALCENCINETEQYSNEWDRIQKE</sequence>